<protein>
    <submittedName>
        <fullName evidence="1">Uncharacterized protein</fullName>
    </submittedName>
</protein>
<dbReference type="Proteomes" id="UP000627292">
    <property type="component" value="Unassembled WGS sequence"/>
</dbReference>
<reference evidence="1" key="2">
    <citation type="submission" date="2020-09" db="EMBL/GenBank/DDBJ databases">
        <authorList>
            <person name="Sun Q."/>
            <person name="Zhou Y."/>
        </authorList>
    </citation>
    <scope>NUCLEOTIDE SEQUENCE</scope>
    <source>
        <strain evidence="1">CGMCC 1.15290</strain>
    </source>
</reference>
<organism evidence="1 2">
    <name type="scientific">Filimonas zeae</name>
    <dbReference type="NCBI Taxonomy" id="1737353"/>
    <lineage>
        <taxon>Bacteria</taxon>
        <taxon>Pseudomonadati</taxon>
        <taxon>Bacteroidota</taxon>
        <taxon>Chitinophagia</taxon>
        <taxon>Chitinophagales</taxon>
        <taxon>Chitinophagaceae</taxon>
        <taxon>Filimonas</taxon>
    </lineage>
</organism>
<proteinExistence type="predicted"/>
<gene>
    <name evidence="1" type="ORF">GCM10011379_07070</name>
</gene>
<dbReference type="AlphaFoldDB" id="A0A917IQW3"/>
<reference evidence="1" key="1">
    <citation type="journal article" date="2014" name="Int. J. Syst. Evol. Microbiol.">
        <title>Complete genome sequence of Corynebacterium casei LMG S-19264T (=DSM 44701T), isolated from a smear-ripened cheese.</title>
        <authorList>
            <consortium name="US DOE Joint Genome Institute (JGI-PGF)"/>
            <person name="Walter F."/>
            <person name="Albersmeier A."/>
            <person name="Kalinowski J."/>
            <person name="Ruckert C."/>
        </authorList>
    </citation>
    <scope>NUCLEOTIDE SEQUENCE</scope>
    <source>
        <strain evidence="1">CGMCC 1.15290</strain>
    </source>
</reference>
<evidence type="ECO:0000313" key="1">
    <source>
        <dbReference type="EMBL" id="GGH59843.1"/>
    </source>
</evidence>
<evidence type="ECO:0000313" key="2">
    <source>
        <dbReference type="Proteomes" id="UP000627292"/>
    </source>
</evidence>
<sequence length="131" mass="15778">MIDYHYPPSEPTGYLSAKTYRRLYQEMWRYGNDSNWVERIDTVGTKLIVYVSASYLANYDSASYRDRYATPIAFNVLQYGFMDEYTGEWDADWKVVDLLVRVGVDSTQHVFFEYRYNLWGWFNSFVRNMWC</sequence>
<dbReference type="EMBL" id="BMIB01000001">
    <property type="protein sequence ID" value="GGH59843.1"/>
    <property type="molecule type" value="Genomic_DNA"/>
</dbReference>
<comment type="caution">
    <text evidence="1">The sequence shown here is derived from an EMBL/GenBank/DDBJ whole genome shotgun (WGS) entry which is preliminary data.</text>
</comment>
<keyword evidence="2" id="KW-1185">Reference proteome</keyword>
<accession>A0A917IQW3</accession>
<name>A0A917IQW3_9BACT</name>